<protein>
    <submittedName>
        <fullName evidence="2">Lactoylglutathione lyase</fullName>
    </submittedName>
</protein>
<reference evidence="2 3" key="1">
    <citation type="submission" date="2016-05" db="EMBL/GenBank/DDBJ databases">
        <title>Complete genome sequence of Corynebacterium crudilactis, a new Corynebacterium species isolated from raw cow's milk.</title>
        <authorList>
            <person name="Christian R."/>
            <person name="Zimmermann J."/>
            <person name="Lipski A."/>
            <person name="Kalinowski J."/>
        </authorList>
    </citation>
    <scope>NUCLEOTIDE SEQUENCE [LARGE SCALE GENOMIC DNA]</scope>
    <source>
        <strain evidence="2 3">JZ16</strain>
    </source>
</reference>
<dbReference type="InterPro" id="IPR029068">
    <property type="entry name" value="Glyas_Bleomycin-R_OHBP_Dase"/>
</dbReference>
<dbReference type="EMBL" id="CP015622">
    <property type="protein sequence ID" value="ANE03574.1"/>
    <property type="molecule type" value="Genomic_DNA"/>
</dbReference>
<keyword evidence="3" id="KW-1185">Reference proteome</keyword>
<dbReference type="CDD" id="cd09012">
    <property type="entry name" value="VOC_like"/>
    <property type="match status" value="1"/>
</dbReference>
<dbReference type="Pfam" id="PF00903">
    <property type="entry name" value="Glyoxalase"/>
    <property type="match status" value="1"/>
</dbReference>
<dbReference type="GO" id="GO:0016829">
    <property type="term" value="F:lyase activity"/>
    <property type="evidence" value="ECO:0007669"/>
    <property type="project" value="UniProtKB-KW"/>
</dbReference>
<dbReference type="PANTHER" id="PTHR36503">
    <property type="entry name" value="BLR2520 PROTEIN"/>
    <property type="match status" value="1"/>
</dbReference>
<dbReference type="InterPro" id="IPR004360">
    <property type="entry name" value="Glyas_Fos-R_dOase_dom"/>
</dbReference>
<dbReference type="AlphaFoldDB" id="A0A172QSB9"/>
<feature type="domain" description="VOC" evidence="1">
    <location>
        <begin position="3"/>
        <end position="131"/>
    </location>
</feature>
<evidence type="ECO:0000313" key="2">
    <source>
        <dbReference type="EMBL" id="ANE03574.1"/>
    </source>
</evidence>
<dbReference type="Proteomes" id="UP000076929">
    <property type="component" value="Chromosome"/>
</dbReference>
<evidence type="ECO:0000259" key="1">
    <source>
        <dbReference type="PROSITE" id="PS51819"/>
    </source>
</evidence>
<proteinExistence type="predicted"/>
<dbReference type="InterPro" id="IPR037523">
    <property type="entry name" value="VOC_core"/>
</dbReference>
<dbReference type="PANTHER" id="PTHR36503:SF2">
    <property type="entry name" value="BLR2408 PROTEIN"/>
    <property type="match status" value="1"/>
</dbReference>
<name>A0A172QSB9_9CORY</name>
<dbReference type="RefSeq" id="WP_066565073.1">
    <property type="nucleotide sequence ID" value="NZ_CP015622.1"/>
</dbReference>
<keyword evidence="2" id="KW-0456">Lyase</keyword>
<dbReference type="KEGG" id="ccjz:ccrud_04655"/>
<accession>A0A172QSB9</accession>
<dbReference type="OrthoDB" id="4265398at2"/>
<organism evidence="2 3">
    <name type="scientific">Corynebacterium crudilactis</name>
    <dbReference type="NCBI Taxonomy" id="1652495"/>
    <lineage>
        <taxon>Bacteria</taxon>
        <taxon>Bacillati</taxon>
        <taxon>Actinomycetota</taxon>
        <taxon>Actinomycetes</taxon>
        <taxon>Mycobacteriales</taxon>
        <taxon>Corynebacteriaceae</taxon>
        <taxon>Corynebacterium</taxon>
    </lineage>
</organism>
<dbReference type="STRING" id="1652495.ccrud_04655"/>
<dbReference type="SUPFAM" id="SSF54593">
    <property type="entry name" value="Glyoxalase/Bleomycin resistance protein/Dihydroxybiphenyl dioxygenase"/>
    <property type="match status" value="1"/>
</dbReference>
<gene>
    <name evidence="2" type="ORF">ccrud_04655</name>
</gene>
<sequence>MARLQHDMIFINLPVTDLATSKRFYAGLGFKENEIFRDEHTASFEVSDVIVVMLLETERFNSFTKRPAVESNGSREVLNCLSVCSTEDADELVRRAQEFGGVVTRELAAEGPMYGGAFDDPDGHGWELMYFDPEALAQLQAE</sequence>
<dbReference type="PROSITE" id="PS51819">
    <property type="entry name" value="VOC"/>
    <property type="match status" value="1"/>
</dbReference>
<dbReference type="Gene3D" id="3.10.180.10">
    <property type="entry name" value="2,3-Dihydroxybiphenyl 1,2-Dioxygenase, domain 1"/>
    <property type="match status" value="1"/>
</dbReference>
<evidence type="ECO:0000313" key="3">
    <source>
        <dbReference type="Proteomes" id="UP000076929"/>
    </source>
</evidence>